<sequence>MSTSYPSWLKEKQKGKRLLPGQERNLYKFLKIERWEKHPSIVLKEANQAHADDMANNTASSTAQQPSEVPIQSASGASDLPPERVVLTSNGTDEYERIRRESAMR</sequence>
<protein>
    <submittedName>
        <fullName evidence="2">Uncharacterized protein</fullName>
    </submittedName>
</protein>
<accession>A0A5B0MS85</accession>
<feature type="compositionally biased region" description="Basic and acidic residues" evidence="1">
    <location>
        <begin position="94"/>
        <end position="105"/>
    </location>
</feature>
<organism evidence="2 3">
    <name type="scientific">Puccinia graminis f. sp. tritici</name>
    <dbReference type="NCBI Taxonomy" id="56615"/>
    <lineage>
        <taxon>Eukaryota</taxon>
        <taxon>Fungi</taxon>
        <taxon>Dikarya</taxon>
        <taxon>Basidiomycota</taxon>
        <taxon>Pucciniomycotina</taxon>
        <taxon>Pucciniomycetes</taxon>
        <taxon>Pucciniales</taxon>
        <taxon>Pucciniaceae</taxon>
        <taxon>Puccinia</taxon>
    </lineage>
</organism>
<comment type="caution">
    <text evidence="2">The sequence shown here is derived from an EMBL/GenBank/DDBJ whole genome shotgun (WGS) entry which is preliminary data.</text>
</comment>
<evidence type="ECO:0000256" key="1">
    <source>
        <dbReference type="SAM" id="MobiDB-lite"/>
    </source>
</evidence>
<proteinExistence type="predicted"/>
<feature type="region of interest" description="Disordered" evidence="1">
    <location>
        <begin position="46"/>
        <end position="105"/>
    </location>
</feature>
<evidence type="ECO:0000313" key="3">
    <source>
        <dbReference type="Proteomes" id="UP000325313"/>
    </source>
</evidence>
<dbReference type="Proteomes" id="UP000325313">
    <property type="component" value="Unassembled WGS sequence"/>
</dbReference>
<dbReference type="EMBL" id="VDEP01000445">
    <property type="protein sequence ID" value="KAA1078984.1"/>
    <property type="molecule type" value="Genomic_DNA"/>
</dbReference>
<gene>
    <name evidence="2" type="ORF">PGTUg99_018550</name>
</gene>
<name>A0A5B0MS85_PUCGR</name>
<reference evidence="2 3" key="1">
    <citation type="submission" date="2019-05" db="EMBL/GenBank/DDBJ databases">
        <title>Emergence of the Ug99 lineage of the wheat stem rust pathogen through somatic hybridization.</title>
        <authorList>
            <person name="Li F."/>
            <person name="Upadhyaya N.M."/>
            <person name="Sperschneider J."/>
            <person name="Matny O."/>
            <person name="Nguyen-Phuc H."/>
            <person name="Mago R."/>
            <person name="Raley C."/>
            <person name="Miller M.E."/>
            <person name="Silverstein K.A.T."/>
            <person name="Henningsen E."/>
            <person name="Hirsch C.D."/>
            <person name="Visser B."/>
            <person name="Pretorius Z.A."/>
            <person name="Steffenson B.J."/>
            <person name="Schwessinger B."/>
            <person name="Dodds P.N."/>
            <person name="Figueroa M."/>
        </authorList>
    </citation>
    <scope>NUCLEOTIDE SEQUENCE [LARGE SCALE GENOMIC DNA]</scope>
    <source>
        <strain evidence="2 3">Ug99</strain>
    </source>
</reference>
<feature type="compositionally biased region" description="Polar residues" evidence="1">
    <location>
        <begin position="55"/>
        <end position="76"/>
    </location>
</feature>
<dbReference type="AlphaFoldDB" id="A0A5B0MS85"/>
<evidence type="ECO:0000313" key="2">
    <source>
        <dbReference type="EMBL" id="KAA1078984.1"/>
    </source>
</evidence>